<dbReference type="Proteomes" id="UP000663923">
    <property type="component" value="Chromosome"/>
</dbReference>
<keyword evidence="1" id="KW-0472">Membrane</keyword>
<dbReference type="RefSeq" id="WP_207988005.1">
    <property type="nucleotide sequence ID" value="NZ_CP071794.1"/>
</dbReference>
<feature type="transmembrane region" description="Helical" evidence="1">
    <location>
        <begin position="21"/>
        <end position="44"/>
    </location>
</feature>
<dbReference type="EMBL" id="CP071794">
    <property type="protein sequence ID" value="QTD56183.1"/>
    <property type="molecule type" value="Genomic_DNA"/>
</dbReference>
<dbReference type="Pfam" id="PF13400">
    <property type="entry name" value="Tad"/>
    <property type="match status" value="1"/>
</dbReference>
<dbReference type="InterPro" id="IPR036465">
    <property type="entry name" value="vWFA_dom_sf"/>
</dbReference>
<dbReference type="Gene3D" id="3.40.50.410">
    <property type="entry name" value="von Willebrand factor, type A domain"/>
    <property type="match status" value="2"/>
</dbReference>
<evidence type="ECO:0000259" key="2">
    <source>
        <dbReference type="Pfam" id="PF13400"/>
    </source>
</evidence>
<protein>
    <submittedName>
        <fullName evidence="3">Pilus assembly protein</fullName>
    </submittedName>
</protein>
<dbReference type="SUPFAM" id="SSF53300">
    <property type="entry name" value="vWA-like"/>
    <property type="match status" value="1"/>
</dbReference>
<accession>A0ABX7T3N9</accession>
<gene>
    <name evidence="3" type="ORF">J4G78_00820</name>
</gene>
<keyword evidence="1" id="KW-0812">Transmembrane</keyword>
<name>A0ABX7T3N9_9SPHN</name>
<reference evidence="3 4" key="1">
    <citation type="submission" date="2021-03" db="EMBL/GenBank/DDBJ databases">
        <title>Complete genome of Parasphingorhabdus_sp.JHSY0214.</title>
        <authorList>
            <person name="Yoo J.H."/>
            <person name="Bae J.W."/>
        </authorList>
    </citation>
    <scope>NUCLEOTIDE SEQUENCE [LARGE SCALE GENOMIC DNA]</scope>
    <source>
        <strain evidence="3 4">JHSY0214</strain>
    </source>
</reference>
<keyword evidence="1" id="KW-1133">Transmembrane helix</keyword>
<evidence type="ECO:0000313" key="4">
    <source>
        <dbReference type="Proteomes" id="UP000663923"/>
    </source>
</evidence>
<evidence type="ECO:0000313" key="3">
    <source>
        <dbReference type="EMBL" id="QTD56183.1"/>
    </source>
</evidence>
<dbReference type="InterPro" id="IPR028087">
    <property type="entry name" value="Tad_N"/>
</dbReference>
<sequence>MVTKNEIKSQKSFLQKLRSDAAGNTLAMAAAALFPIMGLVGGGVDMGRAYMAKARLQQACDAGVLAGRRNMTQDTMTAADIAEAQKFFDFNFPEESFGSTKFDATVMDKDGTVASVNKLVFQDGADARVVEGQAQTTIKTTLMRVFGYENMVIKTDCSSRLDVGNVDVMMVLDVTGSMGNSVSDGGSRLDALKVAVEDFYGILGPGGGATGEQIRYGFVPYSSTVNVGEILYDANPDWLIGGNVNERATYQTRQAVFEVEDKTAPGYSLVENDFVESLNQLDGPECTDRYAENLNVDTYFVPNPDGNPVAISETRAGNIKTVVTDRFSYLSWNGSTDAPPAGATGSANWRVCERTRTRSTEEIPIVQVDKWEPGALRISDWVYNELTHDVYDYVRSIKSGNPAAQNPSEGAEALERWDGCIVERQSDNSITTATTTIPSDAYDLQIDLLPTNAVTKWSPFWRNLKYDRSSNPATSGSKIALSGDSAACPAPARKLQSYTTYDDGSTNDLQSYIDGLQDGGFTNHTIGMIWGARLLSADGLFKTENESAPNGFSIGRHVVFMTDGSMVIRQTNYGAYGFQKLDDSIAAANSGDGTLEDLQAHRFQLMCAATRAKGWTIWVVQFGVTNVTPNMLACASSPGNASAATDKASLQAAFANIAQKIGGLRLSN</sequence>
<feature type="domain" description="Putative Flp pilus-assembly TadG-like N-terminal" evidence="2">
    <location>
        <begin position="23"/>
        <end position="67"/>
    </location>
</feature>
<keyword evidence="4" id="KW-1185">Reference proteome</keyword>
<proteinExistence type="predicted"/>
<organism evidence="3 4">
    <name type="scientific">Parasphingorhabdus cellanae</name>
    <dbReference type="NCBI Taxonomy" id="2806553"/>
    <lineage>
        <taxon>Bacteria</taxon>
        <taxon>Pseudomonadati</taxon>
        <taxon>Pseudomonadota</taxon>
        <taxon>Alphaproteobacteria</taxon>
        <taxon>Sphingomonadales</taxon>
        <taxon>Sphingomonadaceae</taxon>
        <taxon>Parasphingorhabdus</taxon>
    </lineage>
</organism>
<evidence type="ECO:0000256" key="1">
    <source>
        <dbReference type="SAM" id="Phobius"/>
    </source>
</evidence>